<dbReference type="HOGENOM" id="CLU_026644_0_0_1"/>
<feature type="region of interest" description="Disordered" evidence="1">
    <location>
        <begin position="528"/>
        <end position="548"/>
    </location>
</feature>
<feature type="region of interest" description="Disordered" evidence="1">
    <location>
        <begin position="238"/>
        <end position="265"/>
    </location>
</feature>
<feature type="region of interest" description="Disordered" evidence="1">
    <location>
        <begin position="293"/>
        <end position="324"/>
    </location>
</feature>
<dbReference type="InParanoid" id="G8YK31"/>
<dbReference type="STRING" id="559304.G8YK31"/>
<reference evidence="4" key="2">
    <citation type="journal article" date="2012" name="G3 (Bethesda)">
        <title>Pichia sorbitophila, an interspecies yeast hybrid reveals early steps of genome resolution following polyploidization.</title>
        <authorList>
            <person name="Leh Louis V."/>
            <person name="Despons L."/>
            <person name="Friedrich A."/>
            <person name="Martin T."/>
            <person name="Durrens P."/>
            <person name="Casaregola S."/>
            <person name="Neuveglise C."/>
            <person name="Fairhead C."/>
            <person name="Marck C."/>
            <person name="Cruz J.A."/>
            <person name="Straub M.L."/>
            <person name="Kugler V."/>
            <person name="Sacerdot C."/>
            <person name="Uzunov Z."/>
            <person name="Thierry A."/>
            <person name="Weiss S."/>
            <person name="Bleykasten C."/>
            <person name="De Montigny J."/>
            <person name="Jacques N."/>
            <person name="Jung P."/>
            <person name="Lemaire M."/>
            <person name="Mallet S."/>
            <person name="Morel G."/>
            <person name="Richard G.F."/>
            <person name="Sarkar A."/>
            <person name="Savel G."/>
            <person name="Schacherer J."/>
            <person name="Seret M.L."/>
            <person name="Talla E."/>
            <person name="Samson G."/>
            <person name="Jubin C."/>
            <person name="Poulain J."/>
            <person name="Vacherie B."/>
            <person name="Barbe V."/>
            <person name="Pelletier E."/>
            <person name="Sherman D.J."/>
            <person name="Westhof E."/>
            <person name="Weissenbach J."/>
            <person name="Baret P.V."/>
            <person name="Wincker P."/>
            <person name="Gaillardin C."/>
            <person name="Dujon B."/>
            <person name="Souciet J.L."/>
        </authorList>
    </citation>
    <scope>NUCLEOTIDE SEQUENCE [LARGE SCALE GENOMIC DNA]</scope>
    <source>
        <strain evidence="4">ATCC MYA-4447 / BCRC 22081 / CBS 7064 / NBRC 10061 / NRRL Y-12695</strain>
    </source>
</reference>
<protein>
    <submittedName>
        <fullName evidence="2">Piso0_003003 protein</fullName>
    </submittedName>
</protein>
<feature type="compositionally biased region" description="Basic and acidic residues" evidence="1">
    <location>
        <begin position="298"/>
        <end position="314"/>
    </location>
</feature>
<keyword evidence="4" id="KW-1185">Reference proteome</keyword>
<feature type="region of interest" description="Disordered" evidence="1">
    <location>
        <begin position="437"/>
        <end position="463"/>
    </location>
</feature>
<gene>
    <name evidence="2" type="primary">Piso0_003003</name>
    <name evidence="2" type="ORF">GNLVRS01_PISO0G02756g</name>
    <name evidence="3" type="ORF">GNLVRS01_PISO0H02757g</name>
</gene>
<dbReference type="EMBL" id="FO082052">
    <property type="protein sequence ID" value="CCE80676.1"/>
    <property type="molecule type" value="Genomic_DNA"/>
</dbReference>
<dbReference type="EMBL" id="FO082053">
    <property type="protein sequence ID" value="CCE79911.1"/>
    <property type="molecule type" value="Genomic_DNA"/>
</dbReference>
<dbReference type="AlphaFoldDB" id="G8YK31"/>
<feature type="compositionally biased region" description="Basic and acidic residues" evidence="1">
    <location>
        <begin position="240"/>
        <end position="257"/>
    </location>
</feature>
<dbReference type="eggNOG" id="ENOG502S0U7">
    <property type="taxonomic scope" value="Eukaryota"/>
</dbReference>
<dbReference type="Proteomes" id="UP000005222">
    <property type="component" value="Chromosome H"/>
</dbReference>
<evidence type="ECO:0000313" key="2">
    <source>
        <dbReference type="EMBL" id="CCE79911.1"/>
    </source>
</evidence>
<dbReference type="OrthoDB" id="4094935at2759"/>
<dbReference type="Proteomes" id="UP000005222">
    <property type="component" value="Chromosome G"/>
</dbReference>
<evidence type="ECO:0000256" key="1">
    <source>
        <dbReference type="SAM" id="MobiDB-lite"/>
    </source>
</evidence>
<feature type="compositionally biased region" description="Basic residues" evidence="1">
    <location>
        <begin position="384"/>
        <end position="394"/>
    </location>
</feature>
<evidence type="ECO:0000313" key="3">
    <source>
        <dbReference type="EMBL" id="CCE80676.1"/>
    </source>
</evidence>
<evidence type="ECO:0000313" key="4">
    <source>
        <dbReference type="Proteomes" id="UP000005222"/>
    </source>
</evidence>
<organism evidence="2 4">
    <name type="scientific">Pichia sorbitophila (strain ATCC MYA-4447 / BCRC 22081 / CBS 7064 / NBRC 10061 / NRRL Y-12695)</name>
    <name type="common">Hybrid yeast</name>
    <dbReference type="NCBI Taxonomy" id="559304"/>
    <lineage>
        <taxon>Eukaryota</taxon>
        <taxon>Fungi</taxon>
        <taxon>Dikarya</taxon>
        <taxon>Ascomycota</taxon>
        <taxon>Saccharomycotina</taxon>
        <taxon>Pichiomycetes</taxon>
        <taxon>Debaryomycetaceae</taxon>
        <taxon>Millerozyma</taxon>
    </lineage>
</organism>
<reference evidence="2" key="1">
    <citation type="submission" date="2011-10" db="EMBL/GenBank/DDBJ databases">
        <authorList>
            <person name="Genoscope - CEA"/>
        </authorList>
    </citation>
    <scope>NUCLEOTIDE SEQUENCE</scope>
</reference>
<accession>G8YK31</accession>
<proteinExistence type="predicted"/>
<sequence>MNNIDKKNGKTTLSPKYRLKYPADMRKLPAIDKFKLSHIVRDAVPSESNDVVVSLLDTVERYKKDLKNEIRQRLSMEQKIQFKNIACYELSQKLNKAISQRQRRIERVLQDEGRQKDTMQRNVLDLEVDQVLDLASQVSSRVLKLGGQVDEINRRLYGPHMSSSEGFKSRYPLLYSHISGGSVNKSVPNSGQASVAIVSEDQPSHGLRSESEIDYDQQISINSGKSADLDVGAKQMECVSRSDEETKNEVPTKKQETPQDDDEFMDPDQFEMFMVSSLNKYRSLQERRQQINDGPSVFEEHDPFSSELTKDTHTSKSPNPILLLNGAKNSAFEPRAGQPKLSQEETELANTMIDMKSSATVDPTLSTSHFKKLRINGSPITGKSHLRDKHRRKLPDHSSEIPNDEAGLQSSPAEAFLSKSLRTYSVDKHNNNEDIFQSDLVHDFDQNPLDSGSSSDETDSSISGGSIQVLLEEYSPSPKHVPSHRTLKPKGSILRIVPGISQPSYHKPTRPISITRQLKAQISRQLLQESSSEHPPIESQPIPEARSVDSSNLKIAAPITPVTPGLKLSDDVNAKGLVLKSTEYPDGSLSTSNADASSISSDNLTFRSLSKLKHILDDSESAKQ</sequence>
<name>G8YK31_PICSO</name>
<feature type="region of interest" description="Disordered" evidence="1">
    <location>
        <begin position="370"/>
        <end position="410"/>
    </location>
</feature>
<feature type="compositionally biased region" description="Low complexity" evidence="1">
    <location>
        <begin position="450"/>
        <end position="463"/>
    </location>
</feature>